<dbReference type="EMBL" id="CAJMWW010000173">
    <property type="protein sequence ID" value="CAE6454578.1"/>
    <property type="molecule type" value="Genomic_DNA"/>
</dbReference>
<proteinExistence type="predicted"/>
<feature type="compositionally biased region" description="Basic and acidic residues" evidence="1">
    <location>
        <begin position="11"/>
        <end position="20"/>
    </location>
</feature>
<feature type="region of interest" description="Disordered" evidence="1">
    <location>
        <begin position="1"/>
        <end position="67"/>
    </location>
</feature>
<name>A0A8H3GHP4_9AGAM</name>
<reference evidence="3" key="1">
    <citation type="submission" date="2021-01" db="EMBL/GenBank/DDBJ databases">
        <authorList>
            <person name="Kaushik A."/>
        </authorList>
    </citation>
    <scope>NUCLEOTIDE SEQUENCE</scope>
    <source>
        <strain evidence="3">AG3-T5</strain>
    </source>
</reference>
<sequence>MSTKASSTRLAETKGKRASTDQDEAHDDLAYNTNSELVESDQAEKQPPPQKRQRATKSSTKDVVRKKHVRGKLGGLAGLVNMPMDIFTEISSHLLPGDIVSLARSNKFFRNLLMHRSAMHIWHGAMKNVQGLPACPPGMSEPHYLSLLFSKTCSMCGGVARGRMDPVLLVRLCGPCRNSNLVSLDNVPAALMSLVPSSATSAPATKRRSAGLFVLREEFTRALAEYEEKKQSNSTLDAWNKERREIVEKRRKQAQELTSFLLACELDREQELENAKAARLSEIKRRLTEKGWTEKEMEFSWWSSTQREWNALVLQPKPLTDRIWANIQPKLTSFLQTNREERLRLERDARKTSRWTRLSQLLMGIKTQNSSKLRFDFQRQVSSSPGPKTTTTVFLQAPFPDFTYTLEWPVVKNLYETDSSATEMQTKFEEHQEEIESLITEWQNKIQTHFADLVRDGPEVQGDILQPTTIVWANDSDPFAGMSDDLKLLLRADTLFYKTTMPLILKRPLAYDTIIRTEGLMGRYNSLSTGLTSTSTTPKLDHIRLYTEAQEMARSLLADMGKPGASYVEMKGVGTDFTCGRCHVAEPKTWEELVQHYIQQKQLFGNIQQHASSSSQVGITYNNIHDPALYTDRPMVKYYSTTVLEDAGSGTGSRQVCQLCEKIPDVNKMVGSKSEILGHLRDVHGVAEPKVDEHYAAQKLFNPGFWLDGYDSDDSHYGCDCGNHGFGSLDSYDEEEDWW</sequence>
<comment type="caution">
    <text evidence="3">The sequence shown here is derived from an EMBL/GenBank/DDBJ whole genome shotgun (WGS) entry which is preliminary data.</text>
</comment>
<organism evidence="3 4">
    <name type="scientific">Rhizoctonia solani</name>
    <dbReference type="NCBI Taxonomy" id="456999"/>
    <lineage>
        <taxon>Eukaryota</taxon>
        <taxon>Fungi</taxon>
        <taxon>Dikarya</taxon>
        <taxon>Basidiomycota</taxon>
        <taxon>Agaricomycotina</taxon>
        <taxon>Agaricomycetes</taxon>
        <taxon>Cantharellales</taxon>
        <taxon>Ceratobasidiaceae</taxon>
        <taxon>Rhizoctonia</taxon>
    </lineage>
</organism>
<feature type="compositionally biased region" description="Polar residues" evidence="1">
    <location>
        <begin position="1"/>
        <end position="10"/>
    </location>
</feature>
<dbReference type="AlphaFoldDB" id="A0A8H3GHP4"/>
<feature type="domain" description="F-box" evidence="2">
    <location>
        <begin position="76"/>
        <end position="125"/>
    </location>
</feature>
<dbReference type="InterPro" id="IPR001810">
    <property type="entry name" value="F-box_dom"/>
</dbReference>
<evidence type="ECO:0000256" key="1">
    <source>
        <dbReference type="SAM" id="MobiDB-lite"/>
    </source>
</evidence>
<evidence type="ECO:0000313" key="3">
    <source>
        <dbReference type="EMBL" id="CAE6454578.1"/>
    </source>
</evidence>
<accession>A0A8H3GHP4</accession>
<evidence type="ECO:0000313" key="4">
    <source>
        <dbReference type="Proteomes" id="UP000663841"/>
    </source>
</evidence>
<protein>
    <recommendedName>
        <fullName evidence="2">F-box domain-containing protein</fullName>
    </recommendedName>
</protein>
<dbReference type="PROSITE" id="PS50181">
    <property type="entry name" value="FBOX"/>
    <property type="match status" value="1"/>
</dbReference>
<dbReference type="Proteomes" id="UP000663841">
    <property type="component" value="Unassembled WGS sequence"/>
</dbReference>
<gene>
    <name evidence="3" type="ORF">RDB_LOCUS134706</name>
</gene>
<evidence type="ECO:0000259" key="2">
    <source>
        <dbReference type="PROSITE" id="PS50181"/>
    </source>
</evidence>